<dbReference type="EMBL" id="BAABIE010000009">
    <property type="protein sequence ID" value="GAA4750968.1"/>
    <property type="molecule type" value="Genomic_DNA"/>
</dbReference>
<keyword evidence="8" id="KW-1185">Reference proteome</keyword>
<keyword evidence="1" id="KW-0678">Repressor</keyword>
<sequence length="191" mass="20718">MTTPPRQERALRTREAIVLGAVDVLVDHGYAGMTMQRVQTAAGVTRGALTHHFGSMSAIAVAAVDHLADTQAAEVRAALTPGQSLDSAVEVIHQITRRPTFIAGLQLWTAARTQPELRDALRPGAHRLLEQIREILGPLTSDLSDDNRDVFVDGLLSLLRGLAIGAVLRDRPEREKAVIHAWITAFLADRG</sequence>
<reference evidence="8" key="1">
    <citation type="journal article" date="2019" name="Int. J. Syst. Evol. Microbiol.">
        <title>The Global Catalogue of Microorganisms (GCM) 10K type strain sequencing project: providing services to taxonomists for standard genome sequencing and annotation.</title>
        <authorList>
            <consortium name="The Broad Institute Genomics Platform"/>
            <consortium name="The Broad Institute Genome Sequencing Center for Infectious Disease"/>
            <person name="Wu L."/>
            <person name="Ma J."/>
        </authorList>
    </citation>
    <scope>NUCLEOTIDE SEQUENCE [LARGE SCALE GENOMIC DNA]</scope>
    <source>
        <strain evidence="8">JCM 18077</strain>
    </source>
</reference>
<dbReference type="InterPro" id="IPR050109">
    <property type="entry name" value="HTH-type_TetR-like_transc_reg"/>
</dbReference>
<feature type="DNA-binding region" description="H-T-H motif" evidence="5">
    <location>
        <begin position="34"/>
        <end position="53"/>
    </location>
</feature>
<proteinExistence type="predicted"/>
<dbReference type="Gene3D" id="1.10.357.10">
    <property type="entry name" value="Tetracycline Repressor, domain 2"/>
    <property type="match status" value="1"/>
</dbReference>
<evidence type="ECO:0000256" key="2">
    <source>
        <dbReference type="ARBA" id="ARBA00023015"/>
    </source>
</evidence>
<evidence type="ECO:0000256" key="1">
    <source>
        <dbReference type="ARBA" id="ARBA00022491"/>
    </source>
</evidence>
<evidence type="ECO:0000313" key="7">
    <source>
        <dbReference type="EMBL" id="GAA4750968.1"/>
    </source>
</evidence>
<evidence type="ECO:0000256" key="4">
    <source>
        <dbReference type="ARBA" id="ARBA00023163"/>
    </source>
</evidence>
<name>A0ABP8ZAD1_9ACTN</name>
<comment type="caution">
    <text evidence="7">The sequence shown here is derived from an EMBL/GenBank/DDBJ whole genome shotgun (WGS) entry which is preliminary data.</text>
</comment>
<dbReference type="PROSITE" id="PS50977">
    <property type="entry name" value="HTH_TETR_2"/>
    <property type="match status" value="1"/>
</dbReference>
<dbReference type="InterPro" id="IPR001647">
    <property type="entry name" value="HTH_TetR"/>
</dbReference>
<dbReference type="InterPro" id="IPR023772">
    <property type="entry name" value="DNA-bd_HTH_TetR-type_CS"/>
</dbReference>
<gene>
    <name evidence="7" type="ORF">GCM10023217_22030</name>
</gene>
<evidence type="ECO:0000256" key="5">
    <source>
        <dbReference type="PROSITE-ProRule" id="PRU00335"/>
    </source>
</evidence>
<dbReference type="RefSeq" id="WP_345313544.1">
    <property type="nucleotide sequence ID" value="NZ_BAABIE010000009.1"/>
</dbReference>
<keyword evidence="2" id="KW-0805">Transcription regulation</keyword>
<dbReference type="PANTHER" id="PTHR30055">
    <property type="entry name" value="HTH-TYPE TRANSCRIPTIONAL REGULATOR RUTR"/>
    <property type="match status" value="1"/>
</dbReference>
<dbReference type="PROSITE" id="PS01081">
    <property type="entry name" value="HTH_TETR_1"/>
    <property type="match status" value="1"/>
</dbReference>
<dbReference type="InterPro" id="IPR036271">
    <property type="entry name" value="Tet_transcr_reg_TetR-rel_C_sf"/>
</dbReference>
<dbReference type="SUPFAM" id="SSF48498">
    <property type="entry name" value="Tetracyclin repressor-like, C-terminal domain"/>
    <property type="match status" value="1"/>
</dbReference>
<organism evidence="7 8">
    <name type="scientific">Gordonia alkaliphila</name>
    <dbReference type="NCBI Taxonomy" id="1053547"/>
    <lineage>
        <taxon>Bacteria</taxon>
        <taxon>Bacillati</taxon>
        <taxon>Actinomycetota</taxon>
        <taxon>Actinomycetes</taxon>
        <taxon>Mycobacteriales</taxon>
        <taxon>Gordoniaceae</taxon>
        <taxon>Gordonia</taxon>
    </lineage>
</organism>
<dbReference type="InterPro" id="IPR039538">
    <property type="entry name" value="BetI_C"/>
</dbReference>
<dbReference type="Pfam" id="PF13977">
    <property type="entry name" value="TetR_C_6"/>
    <property type="match status" value="1"/>
</dbReference>
<keyword evidence="4" id="KW-0804">Transcription</keyword>
<dbReference type="PANTHER" id="PTHR30055:SF226">
    <property type="entry name" value="HTH-TYPE TRANSCRIPTIONAL REGULATOR PKSA"/>
    <property type="match status" value="1"/>
</dbReference>
<evidence type="ECO:0000256" key="3">
    <source>
        <dbReference type="ARBA" id="ARBA00023125"/>
    </source>
</evidence>
<keyword evidence="3 5" id="KW-0238">DNA-binding</keyword>
<dbReference type="Pfam" id="PF00440">
    <property type="entry name" value="TetR_N"/>
    <property type="match status" value="1"/>
</dbReference>
<dbReference type="Proteomes" id="UP001500822">
    <property type="component" value="Unassembled WGS sequence"/>
</dbReference>
<accession>A0ABP8ZAD1</accession>
<feature type="domain" description="HTH tetR-type" evidence="6">
    <location>
        <begin position="11"/>
        <end position="71"/>
    </location>
</feature>
<evidence type="ECO:0000259" key="6">
    <source>
        <dbReference type="PROSITE" id="PS50977"/>
    </source>
</evidence>
<protein>
    <recommendedName>
        <fullName evidence="6">HTH tetR-type domain-containing protein</fullName>
    </recommendedName>
</protein>
<evidence type="ECO:0000313" key="8">
    <source>
        <dbReference type="Proteomes" id="UP001500822"/>
    </source>
</evidence>
<dbReference type="InterPro" id="IPR009057">
    <property type="entry name" value="Homeodomain-like_sf"/>
</dbReference>
<dbReference type="SUPFAM" id="SSF46689">
    <property type="entry name" value="Homeodomain-like"/>
    <property type="match status" value="1"/>
</dbReference>